<accession>A0A1V3ZZE6</accession>
<feature type="region of interest" description="Disordered" evidence="1">
    <location>
        <begin position="72"/>
        <end position="104"/>
    </location>
</feature>
<comment type="caution">
    <text evidence="2">The sequence shown here is derived from an EMBL/GenBank/DDBJ whole genome shotgun (WGS) entry which is preliminary data.</text>
</comment>
<keyword evidence="3" id="KW-1185">Reference proteome</keyword>
<reference evidence="2 3" key="1">
    <citation type="submission" date="2017-02" db="EMBL/GenBank/DDBJ databases">
        <title>Draft Genome Sequence of Streptomyces tsukubaensis F601, a Producer of the immunosuppressant tacrolimus FK506.</title>
        <authorList>
            <person name="Zong G."/>
            <person name="Zhong C."/>
            <person name="Fu J."/>
            <person name="Qin R."/>
            <person name="Cao G."/>
        </authorList>
    </citation>
    <scope>NUCLEOTIDE SEQUENCE [LARGE SCALE GENOMIC DNA]</scope>
    <source>
        <strain evidence="2 3">F601</strain>
    </source>
</reference>
<dbReference type="InterPro" id="IPR011990">
    <property type="entry name" value="TPR-like_helical_dom_sf"/>
</dbReference>
<dbReference type="AlphaFoldDB" id="A0A1V3ZZE6"/>
<dbReference type="Gene3D" id="1.25.40.10">
    <property type="entry name" value="Tetratricopeptide repeat domain"/>
    <property type="match status" value="1"/>
</dbReference>
<proteinExistence type="predicted"/>
<dbReference type="STRING" id="83656.B1H18_33360"/>
<sequence>MKQTSSLLATCLDRLEWSPEQLAREINKRYGHGTISIKAPYNWLLGALPRRQLPHLVAELLSDRLGESVTAEELWPRHPSESSGPPTQPDPARSLFPTPDVPPSAKGPVNAAVDWLVDSGTTSPTRSAGAEVPDIAIQMLTTRIGQLRKVDDIASTNLAMDWVLQDLRSARRLASNHSYDTRTGLQLHRIIAELAQLAGWLAADLGLRQRSQSCFLYALAAARTAQDRPLAAYIISCMSYCATWEARHEEGLRLIRIARKGSAKEDLGIGHALLATREARARAGLGDAFGCVRALTEAAELSEESAPAADAPWLSWVTIPVMVADAGRAWFELGRFRRAEQCLTRGIELFGEIQPRNRMLHWASLAEARLGRQEVDGAAEAAEQALALAEVMVSQRARSRLSELRSGMRRFDSSAARRVVRRVDDFLDNAALQTAM</sequence>
<dbReference type="RefSeq" id="WP_077974229.1">
    <property type="nucleotide sequence ID" value="NZ_CP045178.1"/>
</dbReference>
<dbReference type="OrthoDB" id="3323621at2"/>
<evidence type="ECO:0000256" key="1">
    <source>
        <dbReference type="SAM" id="MobiDB-lite"/>
    </source>
</evidence>
<name>A0A1V3ZZE6_9ACTN</name>
<protein>
    <recommendedName>
        <fullName evidence="4">Transcriptional regulator</fullName>
    </recommendedName>
</protein>
<gene>
    <name evidence="2" type="ORF">B1H18_33360</name>
</gene>
<evidence type="ECO:0008006" key="4">
    <source>
        <dbReference type="Google" id="ProtNLM"/>
    </source>
</evidence>
<dbReference type="SUPFAM" id="SSF48452">
    <property type="entry name" value="TPR-like"/>
    <property type="match status" value="1"/>
</dbReference>
<evidence type="ECO:0000313" key="3">
    <source>
        <dbReference type="Proteomes" id="UP000190539"/>
    </source>
</evidence>
<dbReference type="Proteomes" id="UP000190539">
    <property type="component" value="Unassembled WGS sequence"/>
</dbReference>
<dbReference type="EMBL" id="MVFC01000054">
    <property type="protein sequence ID" value="OON71553.1"/>
    <property type="molecule type" value="Genomic_DNA"/>
</dbReference>
<organism evidence="2 3">
    <name type="scientific">Streptomyces tsukubensis</name>
    <dbReference type="NCBI Taxonomy" id="83656"/>
    <lineage>
        <taxon>Bacteria</taxon>
        <taxon>Bacillati</taxon>
        <taxon>Actinomycetota</taxon>
        <taxon>Actinomycetes</taxon>
        <taxon>Kitasatosporales</taxon>
        <taxon>Streptomycetaceae</taxon>
        <taxon>Streptomyces</taxon>
    </lineage>
</organism>
<evidence type="ECO:0000313" key="2">
    <source>
        <dbReference type="EMBL" id="OON71553.1"/>
    </source>
</evidence>